<sequence length="178" mass="19533">MIKYFLALAIFLPTLASAQTIHLSPAVKLGPYSFLDDPGGEIQFGFANAVGLDAAYASFGHSSFGFFDTKERIKTYRFGGQYKLKTTPFLGPFMGSEGVAIQLEAGLAEYEGTKTNVISGNQEYRSTYGASAAFSWVRMFTPNLGMRITGELNYLDRDNTHLPYNTSAMLSTGLTLRF</sequence>
<protein>
    <recommendedName>
        <fullName evidence="4">Outer membrane protein beta-barrel domain-containing protein</fullName>
    </recommendedName>
</protein>
<feature type="signal peptide" evidence="1">
    <location>
        <begin position="1"/>
        <end position="18"/>
    </location>
</feature>
<accession>A0A9X3CB07</accession>
<evidence type="ECO:0000256" key="1">
    <source>
        <dbReference type="SAM" id="SignalP"/>
    </source>
</evidence>
<evidence type="ECO:0008006" key="4">
    <source>
        <dbReference type="Google" id="ProtNLM"/>
    </source>
</evidence>
<dbReference type="Proteomes" id="UP001155586">
    <property type="component" value="Unassembled WGS sequence"/>
</dbReference>
<gene>
    <name evidence="2" type="ORF">MD483_00645</name>
</gene>
<dbReference type="EMBL" id="JAKRRX010000002">
    <property type="protein sequence ID" value="MCW8332342.1"/>
    <property type="molecule type" value="Genomic_DNA"/>
</dbReference>
<proteinExistence type="predicted"/>
<reference evidence="2" key="1">
    <citation type="submission" date="2022-02" db="EMBL/GenBank/DDBJ databases">
        <title>Vibrio sp. nov., a new bacterium isolated from Bohai sea, China.</title>
        <authorList>
            <person name="Yuan Y."/>
        </authorList>
    </citation>
    <scope>NUCLEOTIDE SEQUENCE</scope>
    <source>
        <strain evidence="2">DBSS07</strain>
    </source>
</reference>
<feature type="chain" id="PRO_5040845731" description="Outer membrane protein beta-barrel domain-containing protein" evidence="1">
    <location>
        <begin position="19"/>
        <end position="178"/>
    </location>
</feature>
<keyword evidence="1" id="KW-0732">Signal</keyword>
<dbReference type="RefSeq" id="WP_265686129.1">
    <property type="nucleotide sequence ID" value="NZ_JAKRRX010000002.1"/>
</dbReference>
<organism evidence="2 3">
    <name type="scientific">Vibrio paucivorans</name>
    <dbReference type="NCBI Taxonomy" id="2829489"/>
    <lineage>
        <taxon>Bacteria</taxon>
        <taxon>Pseudomonadati</taxon>
        <taxon>Pseudomonadota</taxon>
        <taxon>Gammaproteobacteria</taxon>
        <taxon>Vibrionales</taxon>
        <taxon>Vibrionaceae</taxon>
        <taxon>Vibrio</taxon>
    </lineage>
</organism>
<evidence type="ECO:0000313" key="2">
    <source>
        <dbReference type="EMBL" id="MCW8332342.1"/>
    </source>
</evidence>
<keyword evidence="3" id="KW-1185">Reference proteome</keyword>
<dbReference type="AlphaFoldDB" id="A0A9X3CB07"/>
<comment type="caution">
    <text evidence="2">The sequence shown here is derived from an EMBL/GenBank/DDBJ whole genome shotgun (WGS) entry which is preliminary data.</text>
</comment>
<name>A0A9X3CB07_9VIBR</name>
<evidence type="ECO:0000313" key="3">
    <source>
        <dbReference type="Proteomes" id="UP001155586"/>
    </source>
</evidence>